<accession>A0ABQ6Z2C9</accession>
<dbReference type="EMBL" id="MAEL01000018">
    <property type="protein sequence ID" value="KAF1305270.1"/>
    <property type="molecule type" value="Genomic_DNA"/>
</dbReference>
<dbReference type="Proteomes" id="UP000782705">
    <property type="component" value="Unassembled WGS sequence"/>
</dbReference>
<sequence length="170" mass="20199">MHDVYIELILSAIEEQYGSEQLFYDNNLGISLEKWEDWKQGIGLLSPEENQKVKHLFSDYEWMLVQKILRLTIIYPEKRGVAVSEYRKMKTEIARKWLNIGLGTVEMIQLKEENNPNQYLNLRVAIEYNEWGFDDILTFRLPAAIQQQVENEQVALLNWVNENLEETYNK</sequence>
<keyword evidence="2" id="KW-1185">Reference proteome</keyword>
<organism evidence="1 2">
    <name type="scientific">Candidatus Enterococcus willemsii</name>
    <dbReference type="NCBI Taxonomy" id="1857215"/>
    <lineage>
        <taxon>Bacteria</taxon>
        <taxon>Bacillati</taxon>
        <taxon>Bacillota</taxon>
        <taxon>Bacilli</taxon>
        <taxon>Lactobacillales</taxon>
        <taxon>Enterococcaceae</taxon>
        <taxon>Enterococcus</taxon>
    </lineage>
</organism>
<proteinExistence type="predicted"/>
<evidence type="ECO:0008006" key="3">
    <source>
        <dbReference type="Google" id="ProtNLM"/>
    </source>
</evidence>
<evidence type="ECO:0000313" key="1">
    <source>
        <dbReference type="EMBL" id="KAF1305270.1"/>
    </source>
</evidence>
<gene>
    <name evidence="1" type="ORF">BAU17_12480</name>
</gene>
<name>A0ABQ6Z2C9_9ENTE</name>
<protein>
    <recommendedName>
        <fullName evidence="3">Phage protein</fullName>
    </recommendedName>
</protein>
<comment type="caution">
    <text evidence="1">The sequence shown here is derived from an EMBL/GenBank/DDBJ whole genome shotgun (WGS) entry which is preliminary data.</text>
</comment>
<reference evidence="1 2" key="1">
    <citation type="submission" date="2016-06" db="EMBL/GenBank/DDBJ databases">
        <title>Four novel species of enterococci isolated from chicken manure.</title>
        <authorList>
            <person name="Van Tyne D."/>
        </authorList>
    </citation>
    <scope>NUCLEOTIDE SEQUENCE [LARGE SCALE GENOMIC DNA]</scope>
    <source>
        <strain evidence="1 2">CU12B</strain>
    </source>
</reference>
<evidence type="ECO:0000313" key="2">
    <source>
        <dbReference type="Proteomes" id="UP000782705"/>
    </source>
</evidence>
<dbReference type="RefSeq" id="WP_161901333.1">
    <property type="nucleotide sequence ID" value="NZ_MAEL01000018.1"/>
</dbReference>